<accession>F5RQB8</accession>
<dbReference type="InterPro" id="IPR032719">
    <property type="entry name" value="WbsX"/>
</dbReference>
<name>F5RQB8_9FIRM</name>
<reference evidence="1 2" key="1">
    <citation type="submission" date="2011-04" db="EMBL/GenBank/DDBJ databases">
        <authorList>
            <person name="Muzny D."/>
            <person name="Qin X."/>
            <person name="Deng J."/>
            <person name="Jiang H."/>
            <person name="Liu Y."/>
            <person name="Qu J."/>
            <person name="Song X.-Z."/>
            <person name="Zhang L."/>
            <person name="Thornton R."/>
            <person name="Coyle M."/>
            <person name="Francisco L."/>
            <person name="Jackson L."/>
            <person name="Javaid M."/>
            <person name="Korchina V."/>
            <person name="Kovar C."/>
            <person name="Mata R."/>
            <person name="Mathew T."/>
            <person name="Ngo R."/>
            <person name="Nguyen L."/>
            <person name="Nguyen N."/>
            <person name="Okwuonu G."/>
            <person name="Ongeri F."/>
            <person name="Pham C."/>
            <person name="Simmons D."/>
            <person name="Wilczek-Boney K."/>
            <person name="Hale W."/>
            <person name="Jakkamsetti A."/>
            <person name="Pham P."/>
            <person name="Ruth R."/>
            <person name="San Lucas F."/>
            <person name="Warren J."/>
            <person name="Zhang J."/>
            <person name="Zhao Z."/>
            <person name="Zhou C."/>
            <person name="Zhu D."/>
            <person name="Lee S."/>
            <person name="Bess C."/>
            <person name="Blankenburg K."/>
            <person name="Forbes L."/>
            <person name="Fu Q."/>
            <person name="Gubbala S."/>
            <person name="Hirani K."/>
            <person name="Jayaseelan J.C."/>
            <person name="Lara F."/>
            <person name="Munidasa M."/>
            <person name="Palculict T."/>
            <person name="Patil S."/>
            <person name="Pu L.-L."/>
            <person name="Saada N."/>
            <person name="Tang L."/>
            <person name="Weissenberger G."/>
            <person name="Zhu Y."/>
            <person name="Hemphill L."/>
            <person name="Shang Y."/>
            <person name="Youmans B."/>
            <person name="Ayvaz T."/>
            <person name="Ross M."/>
            <person name="Santibanez J."/>
            <person name="Aqrawi P."/>
            <person name="Gross S."/>
            <person name="Joshi V."/>
            <person name="Fowler G."/>
            <person name="Nazareth L."/>
            <person name="Reid J."/>
            <person name="Worley K."/>
            <person name="Petrosino J."/>
            <person name="Highlander S."/>
            <person name="Gibbs R."/>
        </authorList>
    </citation>
    <scope>NUCLEOTIDE SEQUENCE [LARGE SCALE GENOMIC DNA]</scope>
    <source>
        <strain evidence="1 2">DSM 2778</strain>
    </source>
</reference>
<dbReference type="Proteomes" id="UP000004067">
    <property type="component" value="Unassembled WGS sequence"/>
</dbReference>
<dbReference type="AlphaFoldDB" id="F5RQB8"/>
<gene>
    <name evidence="1" type="ORF">HMPREF9081_2454</name>
</gene>
<keyword evidence="2" id="KW-1185">Reference proteome</keyword>
<dbReference type="PANTHER" id="PTHR41244:SF1">
    <property type="entry name" value="GLYCOSYLTRANSFERASE"/>
    <property type="match status" value="1"/>
</dbReference>
<dbReference type="CDD" id="cd11579">
    <property type="entry name" value="Glyco_tran_WbsX"/>
    <property type="match status" value="1"/>
</dbReference>
<dbReference type="Gene3D" id="3.20.20.80">
    <property type="entry name" value="Glycosidases"/>
    <property type="match status" value="1"/>
</dbReference>
<proteinExistence type="predicted"/>
<dbReference type="eggNOG" id="COG0438">
    <property type="taxonomic scope" value="Bacteria"/>
</dbReference>
<dbReference type="EMBL" id="AFHQ01000060">
    <property type="protein sequence ID" value="EGK56952.1"/>
    <property type="molecule type" value="Genomic_DNA"/>
</dbReference>
<dbReference type="Pfam" id="PF14307">
    <property type="entry name" value="Glyco_tran_WbsX"/>
    <property type="match status" value="1"/>
</dbReference>
<dbReference type="PANTHER" id="PTHR41244">
    <property type="entry name" value="RHAMNAN SYNTHESIS F"/>
    <property type="match status" value="1"/>
</dbReference>
<dbReference type="HOGENOM" id="CLU_038570_0_0_9"/>
<comment type="caution">
    <text evidence="1">The sequence shown here is derived from an EMBL/GenBank/DDBJ whole genome shotgun (WGS) entry which is preliminary data.</text>
</comment>
<dbReference type="STRING" id="888060.HMPREF9081_2454"/>
<evidence type="ECO:0000313" key="2">
    <source>
        <dbReference type="Proteomes" id="UP000004067"/>
    </source>
</evidence>
<sequence>MKKPSLIAFYLPQFHATPENDRWWGKGFTEWTAARGAKSLFEGHKQPIVPLGKRYYNLLEKETMQWQADLAKKYGIDGFSFYHYWFKDGRQVLEKPAENLLRWKEIDMPFCFNWANESWARTWSAIAHASPWADQYETDEQDDDSGMLMEQKYGNESAWQEHIRYLFPFFQDARYIRMDGRPVFMIYHPETVYCLSDMICCWNAYLRDHGDKEIYLITGVHDSAVPFAGLKSACDAYYMADPAPLWQYLPSKLLAGGIRYHDAAVYWDAFFRLEAPKDRNGKHIYASVMNGYDDTPRRGEAGVVVPKLSPNDFQEQMRKTVRMAANQGHPFLFYNAWNEWGEGMILEPDEEYAYAYLEAIRQVMREEEMFEGEASDAAEEDPRLSTVSYEAVRSTEEARTLCRWLEIRDAGKRVADYLIAQNVRNIAIYGYGDLGIRLKKELQGSAVTVDYIIDRSVSARDVDCPTYQLSEQLPSVDLIVVTVHGLYAEIWEDIRRYVGYPISSLAHILFEIDG</sequence>
<organism evidence="1 2">
    <name type="scientific">Centipeda periodontii DSM 2778</name>
    <dbReference type="NCBI Taxonomy" id="888060"/>
    <lineage>
        <taxon>Bacteria</taxon>
        <taxon>Bacillati</taxon>
        <taxon>Bacillota</taxon>
        <taxon>Negativicutes</taxon>
        <taxon>Selenomonadales</taxon>
        <taxon>Selenomonadaceae</taxon>
        <taxon>Centipeda</taxon>
    </lineage>
</organism>
<dbReference type="RefSeq" id="WP_006307632.1">
    <property type="nucleotide sequence ID" value="NZ_GL892076.1"/>
</dbReference>
<evidence type="ECO:0000313" key="1">
    <source>
        <dbReference type="EMBL" id="EGK56952.1"/>
    </source>
</evidence>
<protein>
    <submittedName>
        <fullName evidence="1">Uncharacterized protein</fullName>
    </submittedName>
</protein>